<dbReference type="AlphaFoldDB" id="A0A8J1UM32"/>
<dbReference type="Proteomes" id="UP000749559">
    <property type="component" value="Unassembled WGS sequence"/>
</dbReference>
<keyword evidence="3" id="KW-1185">Reference proteome</keyword>
<dbReference type="PANTHER" id="PTHR22872">
    <property type="entry name" value="BTK-BINDING PROTEIN-RELATED"/>
    <property type="match status" value="1"/>
</dbReference>
<comment type="caution">
    <text evidence="2">The sequence shown here is derived from an EMBL/GenBank/DDBJ whole genome shotgun (WGS) entry which is preliminary data.</text>
</comment>
<dbReference type="SUPFAM" id="SSF50985">
    <property type="entry name" value="RCC1/BLIP-II"/>
    <property type="match status" value="1"/>
</dbReference>
<sequence length="377" mass="40298">MTAFAWGLGKSGQLGNGKQEKCILPQEMIWKCGNKKHKIVEVECGALYTCVLTSKGELYSTGCGKYGRLGTGQENDVATLTRVPVDGIVVKFSCGIWHGCAVTDKGKLWGWGNNKKQILGAPTQYSTLTSGPIPIDIPGKVIGVSCGNNFTLVWTENGSLYSWGSGRHGVLGHGDFRDKITPTKVEELKDIKVVSGNAGFAHCGVVTDCGDVYMFGKGFDGELGLGSNFLKDVAVPTKVPSLGGIKELSCNVGENHGHTLAISLQGDVYTWGDGYKGKLGTGNQDSYNTPQKIPRDNFSGDEIMHVSAGGIHSAAVSKEGRVFTWGCGSDGRLGHPEAEGHRYLFRSDIPRVVDIIQDKGKALGVTCSYYHTACVIE</sequence>
<dbReference type="PROSITE" id="PS00626">
    <property type="entry name" value="RCC1_2"/>
    <property type="match status" value="1"/>
</dbReference>
<dbReference type="InterPro" id="IPR009091">
    <property type="entry name" value="RCC1/BLIP-II"/>
</dbReference>
<proteinExistence type="predicted"/>
<evidence type="ECO:0000259" key="1">
    <source>
        <dbReference type="Pfam" id="PF25390"/>
    </source>
</evidence>
<reference evidence="2" key="1">
    <citation type="submission" date="2022-03" db="EMBL/GenBank/DDBJ databases">
        <authorList>
            <person name="Martin C."/>
        </authorList>
    </citation>
    <scope>NUCLEOTIDE SEQUENCE</scope>
</reference>
<evidence type="ECO:0000313" key="2">
    <source>
        <dbReference type="EMBL" id="CAH1788260.1"/>
    </source>
</evidence>
<dbReference type="InterPro" id="IPR000408">
    <property type="entry name" value="Reg_chr_condens"/>
</dbReference>
<dbReference type="InterPro" id="IPR051625">
    <property type="entry name" value="Signaling_Regulatory_Domain"/>
</dbReference>
<dbReference type="PRINTS" id="PR00633">
    <property type="entry name" value="RCCNDNSATION"/>
</dbReference>
<dbReference type="Gene3D" id="2.130.10.30">
    <property type="entry name" value="Regulator of chromosome condensation 1/beta-lactamase-inhibitor protein II"/>
    <property type="match status" value="3"/>
</dbReference>
<dbReference type="InterPro" id="IPR058923">
    <property type="entry name" value="RCC1-like_dom"/>
</dbReference>
<feature type="domain" description="RCC1-like" evidence="1">
    <location>
        <begin position="3"/>
        <end position="374"/>
    </location>
</feature>
<organism evidence="2 3">
    <name type="scientific">Owenia fusiformis</name>
    <name type="common">Polychaete worm</name>
    <dbReference type="NCBI Taxonomy" id="6347"/>
    <lineage>
        <taxon>Eukaryota</taxon>
        <taxon>Metazoa</taxon>
        <taxon>Spiralia</taxon>
        <taxon>Lophotrochozoa</taxon>
        <taxon>Annelida</taxon>
        <taxon>Polychaeta</taxon>
        <taxon>Sedentaria</taxon>
        <taxon>Canalipalpata</taxon>
        <taxon>Sabellida</taxon>
        <taxon>Oweniida</taxon>
        <taxon>Oweniidae</taxon>
        <taxon>Owenia</taxon>
    </lineage>
</organism>
<dbReference type="OrthoDB" id="6284126at2759"/>
<dbReference type="PROSITE" id="PS50012">
    <property type="entry name" value="RCC1_3"/>
    <property type="match status" value="7"/>
</dbReference>
<protein>
    <recommendedName>
        <fullName evidence="1">RCC1-like domain-containing protein</fullName>
    </recommendedName>
</protein>
<dbReference type="Pfam" id="PF25390">
    <property type="entry name" value="WD40_RLD"/>
    <property type="match status" value="1"/>
</dbReference>
<gene>
    <name evidence="2" type="ORF">OFUS_LOCUS13824</name>
</gene>
<name>A0A8J1UM32_OWEFU</name>
<evidence type="ECO:0000313" key="3">
    <source>
        <dbReference type="Proteomes" id="UP000749559"/>
    </source>
</evidence>
<dbReference type="EMBL" id="CAIIXF020000007">
    <property type="protein sequence ID" value="CAH1788260.1"/>
    <property type="molecule type" value="Genomic_DNA"/>
</dbReference>
<accession>A0A8J1UM32</accession>